<protein>
    <submittedName>
        <fullName evidence="3">Universal stress protein</fullName>
    </submittedName>
</protein>
<name>A0A643JY73_9EURY</name>
<dbReference type="InterPro" id="IPR006016">
    <property type="entry name" value="UspA"/>
</dbReference>
<dbReference type="AlphaFoldDB" id="A0A643JY73"/>
<accession>A0A643JY73</accession>
<proteinExistence type="inferred from homology"/>
<dbReference type="SUPFAM" id="SSF52402">
    <property type="entry name" value="Adenine nucleotide alpha hydrolases-like"/>
    <property type="match status" value="2"/>
</dbReference>
<dbReference type="InterPro" id="IPR014729">
    <property type="entry name" value="Rossmann-like_a/b/a_fold"/>
</dbReference>
<feature type="domain" description="UspA" evidence="2">
    <location>
        <begin position="149"/>
        <end position="283"/>
    </location>
</feature>
<comment type="caution">
    <text evidence="3">The sequence shown here is derived from an EMBL/GenBank/DDBJ whole genome shotgun (WGS) entry which is preliminary data.</text>
</comment>
<feature type="domain" description="UspA" evidence="2">
    <location>
        <begin position="1"/>
        <end position="137"/>
    </location>
</feature>
<gene>
    <name evidence="3" type="ORF">Hfx1149_16790</name>
</gene>
<dbReference type="RefSeq" id="WP_151139884.1">
    <property type="nucleotide sequence ID" value="NZ_VZUS01000005.1"/>
</dbReference>
<organism evidence="3">
    <name type="scientific">Haloferax sp. CBA1149</name>
    <dbReference type="NCBI Taxonomy" id="2650753"/>
    <lineage>
        <taxon>Archaea</taxon>
        <taxon>Methanobacteriati</taxon>
        <taxon>Methanobacteriota</taxon>
        <taxon>Stenosarchaea group</taxon>
        <taxon>Halobacteria</taxon>
        <taxon>Halobacteriales</taxon>
        <taxon>Haloferacaceae</taxon>
        <taxon>Haloferax</taxon>
    </lineage>
</organism>
<dbReference type="PANTHER" id="PTHR46268">
    <property type="entry name" value="STRESS RESPONSE PROTEIN NHAX"/>
    <property type="match status" value="1"/>
</dbReference>
<sequence>MYERILFPVDETTESSAILHHASEISHWADGEILLLYVADTDRNSVTLIDNEVVDALERKGHSVVEEAGEILDTLGVEYGTDVVQGNPAPTIAEYADTYDYDLIAMPTHARHGLSRRLMGSVTEKVVQLSNRPVLTARMVSSDELTFPYEDILVPTDGSPSANRAAIHGIELAATVGATLHILSVVDDSSLGPDVRSMLSGTKFEQGATEAIDAIAAEADELGVSNVVKHVEHGKPSEQILSCIETEGIDAVVMGTTGRSGIDRILLGSVAAATVRDAPVPVITMAPEDEE</sequence>
<evidence type="ECO:0000259" key="2">
    <source>
        <dbReference type="Pfam" id="PF00582"/>
    </source>
</evidence>
<evidence type="ECO:0000256" key="1">
    <source>
        <dbReference type="ARBA" id="ARBA00008791"/>
    </source>
</evidence>
<dbReference type="EMBL" id="VZUS01000005">
    <property type="protein sequence ID" value="KAB1185174.1"/>
    <property type="molecule type" value="Genomic_DNA"/>
</dbReference>
<evidence type="ECO:0000313" key="3">
    <source>
        <dbReference type="EMBL" id="KAB1185174.1"/>
    </source>
</evidence>
<dbReference type="PRINTS" id="PR01438">
    <property type="entry name" value="UNVRSLSTRESS"/>
</dbReference>
<reference evidence="3" key="1">
    <citation type="submission" date="2019-09" db="EMBL/GenBank/DDBJ databases">
        <title>Genomic analysis of Haloferax sp. CBA1149.</title>
        <authorList>
            <person name="Roh S.W."/>
        </authorList>
    </citation>
    <scope>NUCLEOTIDE SEQUENCE</scope>
    <source>
        <strain evidence="3">CBA1149</strain>
    </source>
</reference>
<dbReference type="Gene3D" id="3.40.50.620">
    <property type="entry name" value="HUPs"/>
    <property type="match status" value="2"/>
</dbReference>
<dbReference type="InterPro" id="IPR006015">
    <property type="entry name" value="Universal_stress_UspA"/>
</dbReference>
<dbReference type="PANTHER" id="PTHR46268:SF6">
    <property type="entry name" value="UNIVERSAL STRESS PROTEIN UP12"/>
    <property type="match status" value="1"/>
</dbReference>
<dbReference type="Pfam" id="PF00582">
    <property type="entry name" value="Usp"/>
    <property type="match status" value="2"/>
</dbReference>
<comment type="similarity">
    <text evidence="1">Belongs to the universal stress protein A family.</text>
</comment>
<dbReference type="CDD" id="cd00293">
    <property type="entry name" value="USP-like"/>
    <property type="match status" value="2"/>
</dbReference>